<dbReference type="PROSITE" id="PS51257">
    <property type="entry name" value="PROKAR_LIPOPROTEIN"/>
    <property type="match status" value="1"/>
</dbReference>
<evidence type="ECO:0000313" key="2">
    <source>
        <dbReference type="EMBL" id="MDF9278181.1"/>
    </source>
</evidence>
<feature type="compositionally biased region" description="Low complexity" evidence="1">
    <location>
        <begin position="33"/>
        <end position="68"/>
    </location>
</feature>
<comment type="caution">
    <text evidence="2">The sequence shown here is derived from an EMBL/GenBank/DDBJ whole genome shotgun (WGS) entry which is preliminary data.</text>
</comment>
<gene>
    <name evidence="2" type="ORF">P4U43_10305</name>
</gene>
<proteinExistence type="predicted"/>
<reference evidence="2 3" key="1">
    <citation type="journal article" date="2023" name="Int. J. Syst. Evol. Microbiol.">
        <title>Arthrobacter vasquezii sp. nov., isolated from a soil sample from Union Glacier, Antarctica.</title>
        <authorList>
            <person name="Valenzuela-Ibaceta F."/>
            <person name="Carrasco V."/>
            <person name="Lagos-Moraga S."/>
            <person name="Dietz-Vargas C."/>
            <person name="Navarro C.A."/>
            <person name="Perez-Donoso J.M."/>
        </authorList>
    </citation>
    <scope>NUCLEOTIDE SEQUENCE [LARGE SCALE GENOMIC DNA]</scope>
    <source>
        <strain evidence="2 3">EH-1B-1</strain>
    </source>
</reference>
<accession>A0ABT6CVS1</accession>
<name>A0ABT6CVS1_9MICC</name>
<protein>
    <recommendedName>
        <fullName evidence="4">Lipoprotein</fullName>
    </recommendedName>
</protein>
<evidence type="ECO:0000256" key="1">
    <source>
        <dbReference type="SAM" id="MobiDB-lite"/>
    </source>
</evidence>
<keyword evidence="3" id="KW-1185">Reference proteome</keyword>
<dbReference type="RefSeq" id="WP_277358659.1">
    <property type="nucleotide sequence ID" value="NZ_JAROKN010000025.1"/>
</dbReference>
<dbReference type="EMBL" id="JAROKN010000025">
    <property type="protein sequence ID" value="MDF9278181.1"/>
    <property type="molecule type" value="Genomic_DNA"/>
</dbReference>
<feature type="region of interest" description="Disordered" evidence="1">
    <location>
        <begin position="28"/>
        <end position="71"/>
    </location>
</feature>
<dbReference type="Proteomes" id="UP001220456">
    <property type="component" value="Unassembled WGS sequence"/>
</dbReference>
<evidence type="ECO:0008006" key="4">
    <source>
        <dbReference type="Google" id="ProtNLM"/>
    </source>
</evidence>
<organism evidence="2 3">
    <name type="scientific">Arthrobacter vasquezii</name>
    <dbReference type="NCBI Taxonomy" id="2977629"/>
    <lineage>
        <taxon>Bacteria</taxon>
        <taxon>Bacillati</taxon>
        <taxon>Actinomycetota</taxon>
        <taxon>Actinomycetes</taxon>
        <taxon>Micrococcales</taxon>
        <taxon>Micrococcaceae</taxon>
        <taxon>Arthrobacter</taxon>
    </lineage>
</organism>
<evidence type="ECO:0000313" key="3">
    <source>
        <dbReference type="Proteomes" id="UP001220456"/>
    </source>
</evidence>
<sequence length="270" mass="26802">MKASLVTSCTLAAALLLTGCSGGFDDEPEAGRASASAPASAQTSDSATPAPTNAATTAPASSVTAAAPVDVEAPNKAELEARVTALTDELGDPFQLVSAEQAAAGLEIVQSAMEGADIQPAECTDHATGNAAASADLAAGAVSGVGAADSSGGYLAVVVMDGSTEDAVQQGFNVSREALEKCAEVTATIQGNTITSITEEVPLDLIGEESFALRVTQELGGQPVFHNLSVTARGNGVIANVQAMSQGELDGVTQDQLADLASKLLEPAGS</sequence>